<evidence type="ECO:0000313" key="3">
    <source>
        <dbReference type="Proteomes" id="UP001189429"/>
    </source>
</evidence>
<feature type="non-terminal residue" evidence="2">
    <location>
        <position position="62"/>
    </location>
</feature>
<reference evidence="2" key="1">
    <citation type="submission" date="2023-10" db="EMBL/GenBank/DDBJ databases">
        <authorList>
            <person name="Chen Y."/>
            <person name="Shah S."/>
            <person name="Dougan E. K."/>
            <person name="Thang M."/>
            <person name="Chan C."/>
        </authorList>
    </citation>
    <scope>NUCLEOTIDE SEQUENCE [LARGE SCALE GENOMIC DNA]</scope>
</reference>
<dbReference type="Gene3D" id="2.10.50.10">
    <property type="entry name" value="Tumor Necrosis Factor Receptor, subunit A, domain 2"/>
    <property type="match status" value="1"/>
</dbReference>
<organism evidence="2 3">
    <name type="scientific">Prorocentrum cordatum</name>
    <dbReference type="NCBI Taxonomy" id="2364126"/>
    <lineage>
        <taxon>Eukaryota</taxon>
        <taxon>Sar</taxon>
        <taxon>Alveolata</taxon>
        <taxon>Dinophyceae</taxon>
        <taxon>Prorocentrales</taxon>
        <taxon>Prorocentraceae</taxon>
        <taxon>Prorocentrum</taxon>
    </lineage>
</organism>
<dbReference type="Pfam" id="PF07699">
    <property type="entry name" value="Ephrin_rec_like"/>
    <property type="match status" value="1"/>
</dbReference>
<keyword evidence="3" id="KW-1185">Reference proteome</keyword>
<dbReference type="InterPro" id="IPR011641">
    <property type="entry name" value="Tyr-kin_ephrin_A/B_rcpt-like"/>
</dbReference>
<dbReference type="Proteomes" id="UP001189429">
    <property type="component" value="Unassembled WGS sequence"/>
</dbReference>
<feature type="domain" description="Tyrosine-protein kinase ephrin type A/B receptor-like" evidence="1">
    <location>
        <begin position="23"/>
        <end position="61"/>
    </location>
</feature>
<name>A0ABN9VRQ7_9DINO</name>
<evidence type="ECO:0000313" key="2">
    <source>
        <dbReference type="EMBL" id="CAK0874972.1"/>
    </source>
</evidence>
<sequence>RPRSFAVGSCVATCPAGTQTLAGSCAPCAVGSYKAEESIGNESCEPCPGGYVTLGTGSVSPE</sequence>
<accession>A0ABN9VRQ7</accession>
<dbReference type="SMART" id="SM01411">
    <property type="entry name" value="Ephrin_rec_like"/>
    <property type="match status" value="1"/>
</dbReference>
<dbReference type="SUPFAM" id="SSF57184">
    <property type="entry name" value="Growth factor receptor domain"/>
    <property type="match status" value="1"/>
</dbReference>
<dbReference type="EMBL" id="CAUYUJ010017456">
    <property type="protein sequence ID" value="CAK0874972.1"/>
    <property type="molecule type" value="Genomic_DNA"/>
</dbReference>
<evidence type="ECO:0000259" key="1">
    <source>
        <dbReference type="Pfam" id="PF07699"/>
    </source>
</evidence>
<comment type="caution">
    <text evidence="2">The sequence shown here is derived from an EMBL/GenBank/DDBJ whole genome shotgun (WGS) entry which is preliminary data.</text>
</comment>
<gene>
    <name evidence="2" type="ORF">PCOR1329_LOCUS59722</name>
</gene>
<proteinExistence type="predicted"/>
<dbReference type="InterPro" id="IPR009030">
    <property type="entry name" value="Growth_fac_rcpt_cys_sf"/>
</dbReference>
<protein>
    <recommendedName>
        <fullName evidence="1">Tyrosine-protein kinase ephrin type A/B receptor-like domain-containing protein</fullName>
    </recommendedName>
</protein>
<feature type="non-terminal residue" evidence="2">
    <location>
        <position position="1"/>
    </location>
</feature>